<keyword evidence="1" id="KW-0732">Signal</keyword>
<evidence type="ECO:0000313" key="3">
    <source>
        <dbReference type="Proteomes" id="UP000660729"/>
    </source>
</evidence>
<name>A0A8H6VER9_9PEZI</name>
<feature type="chain" id="PRO_5034271024" description="AA1-like domain-containing protein" evidence="1">
    <location>
        <begin position="18"/>
        <end position="192"/>
    </location>
</feature>
<evidence type="ECO:0008006" key="4">
    <source>
        <dbReference type="Google" id="ProtNLM"/>
    </source>
</evidence>
<accession>A0A8H6VER9</accession>
<evidence type="ECO:0000256" key="1">
    <source>
        <dbReference type="SAM" id="SignalP"/>
    </source>
</evidence>
<feature type="signal peptide" evidence="1">
    <location>
        <begin position="1"/>
        <end position="17"/>
    </location>
</feature>
<organism evidence="2 3">
    <name type="scientific">Pseudocercospora fuligena</name>
    <dbReference type="NCBI Taxonomy" id="685502"/>
    <lineage>
        <taxon>Eukaryota</taxon>
        <taxon>Fungi</taxon>
        <taxon>Dikarya</taxon>
        <taxon>Ascomycota</taxon>
        <taxon>Pezizomycotina</taxon>
        <taxon>Dothideomycetes</taxon>
        <taxon>Dothideomycetidae</taxon>
        <taxon>Mycosphaerellales</taxon>
        <taxon>Mycosphaerellaceae</taxon>
        <taxon>Pseudocercospora</taxon>
    </lineage>
</organism>
<dbReference type="AlphaFoldDB" id="A0A8H6VER9"/>
<reference evidence="2" key="1">
    <citation type="submission" date="2020-04" db="EMBL/GenBank/DDBJ databases">
        <title>Draft genome resource of the tomato pathogen Pseudocercospora fuligena.</title>
        <authorList>
            <person name="Zaccaron A."/>
        </authorList>
    </citation>
    <scope>NUCLEOTIDE SEQUENCE</scope>
    <source>
        <strain evidence="2">PF001</strain>
    </source>
</reference>
<sequence>MFSLLITLLALIGTITASPVFNKAAVPIFSGITGPPMKLTRGIAIHLTNTATGNCSALIEETPWSITNVVTFAANPHPHSVSYFLFDFEDTNSGLETKTQCQYYLPAGANSSALTAIGEDTYHACVDEDVRFAWDGKVLKVERWYQDECLGKPPYDHAIAHGRANITLSKTKAMDGVLGTQTGVAMPISSLS</sequence>
<proteinExistence type="predicted"/>
<dbReference type="OrthoDB" id="3646616at2759"/>
<comment type="caution">
    <text evidence="2">The sequence shown here is derived from an EMBL/GenBank/DDBJ whole genome shotgun (WGS) entry which is preliminary data.</text>
</comment>
<gene>
    <name evidence="2" type="ORF">HII31_09008</name>
</gene>
<protein>
    <recommendedName>
        <fullName evidence="4">AA1-like domain-containing protein</fullName>
    </recommendedName>
</protein>
<dbReference type="EMBL" id="JABCIY010000180">
    <property type="protein sequence ID" value="KAF7189688.1"/>
    <property type="molecule type" value="Genomic_DNA"/>
</dbReference>
<keyword evidence="3" id="KW-1185">Reference proteome</keyword>
<dbReference type="Proteomes" id="UP000660729">
    <property type="component" value="Unassembled WGS sequence"/>
</dbReference>
<evidence type="ECO:0000313" key="2">
    <source>
        <dbReference type="EMBL" id="KAF7189688.1"/>
    </source>
</evidence>